<name>A0AAV4SKM6_CAEEX</name>
<comment type="caution">
    <text evidence="1">The sequence shown here is derived from an EMBL/GenBank/DDBJ whole genome shotgun (WGS) entry which is preliminary data.</text>
</comment>
<proteinExistence type="predicted"/>
<dbReference type="AlphaFoldDB" id="A0AAV4SKM6"/>
<protein>
    <submittedName>
        <fullName evidence="1">Uncharacterized protein</fullName>
    </submittedName>
</protein>
<evidence type="ECO:0000313" key="2">
    <source>
        <dbReference type="Proteomes" id="UP001054945"/>
    </source>
</evidence>
<organism evidence="1 2">
    <name type="scientific">Caerostris extrusa</name>
    <name type="common">Bark spider</name>
    <name type="synonym">Caerostris bankana</name>
    <dbReference type="NCBI Taxonomy" id="172846"/>
    <lineage>
        <taxon>Eukaryota</taxon>
        <taxon>Metazoa</taxon>
        <taxon>Ecdysozoa</taxon>
        <taxon>Arthropoda</taxon>
        <taxon>Chelicerata</taxon>
        <taxon>Arachnida</taxon>
        <taxon>Araneae</taxon>
        <taxon>Araneomorphae</taxon>
        <taxon>Entelegynae</taxon>
        <taxon>Araneoidea</taxon>
        <taxon>Araneidae</taxon>
        <taxon>Caerostris</taxon>
    </lineage>
</organism>
<reference evidence="1 2" key="1">
    <citation type="submission" date="2021-06" db="EMBL/GenBank/DDBJ databases">
        <title>Caerostris extrusa draft genome.</title>
        <authorList>
            <person name="Kono N."/>
            <person name="Arakawa K."/>
        </authorList>
    </citation>
    <scope>NUCLEOTIDE SEQUENCE [LARGE SCALE GENOMIC DNA]</scope>
</reference>
<sequence length="96" mass="10983">MATKRLAFRRVDQKQGGKRVAKVYYRTSRFRAEARFRADLTAFLLFHVSMDNQMKATSAAHTDLSTNKSSSASGMAEKFCSGILISRRERKSRIFE</sequence>
<accession>A0AAV4SKM6</accession>
<keyword evidence="2" id="KW-1185">Reference proteome</keyword>
<dbReference type="Proteomes" id="UP001054945">
    <property type="component" value="Unassembled WGS sequence"/>
</dbReference>
<dbReference type="EMBL" id="BPLR01009756">
    <property type="protein sequence ID" value="GIY34330.1"/>
    <property type="molecule type" value="Genomic_DNA"/>
</dbReference>
<evidence type="ECO:0000313" key="1">
    <source>
        <dbReference type="EMBL" id="GIY34330.1"/>
    </source>
</evidence>
<gene>
    <name evidence="1" type="ORF">CEXT_596091</name>
</gene>